<comment type="caution">
    <text evidence="1">The sequence shown here is derived from an EMBL/GenBank/DDBJ whole genome shotgun (WGS) entry which is preliminary data.</text>
</comment>
<sequence length="474" mass="54102">MSLLPEQYLTLLDLARNAPSPSNLTAHFNPWFPSEDFEPKTPFFTPSKDDEFPCCLLDALASISVHQPQREAIATALSLTTGQVTLYVAANGDVHPETVTHLQRTWGRLISVAQGGRNEMEPDISSSKALQKSIYAFHMAKLRRRFDKYFDPFVQAFMPEVRRSQDLNSDDITRLESLLHEFQLVRDVLDSKTISEDQRSRDVARYMAGAEKDRRVALATNPDKRVHGRHDDILLRCPQEVHDDVSGRSFFVRKHLAKLFEIQGHFLTLQELARSRHFVDLIRCTFHVVAVDAIHRTIVHDLRQDVITAVHARPSELRGESCADVSRQIIDRCLLTPDTTTTELTEFGGFVHGECALLAHLHKEGIAAYLYIGTSRHPCQACILFFRSYRNAVSNPLLHYFMKERNLYLKHFSSSWISPILAGEAIHSEAQRNLTKYMKNAYDNYIMLCVINMEIERKQNSGPRPLISSDSDND</sequence>
<gene>
    <name evidence="1" type="ORF">BV25DRAFT_1994954</name>
</gene>
<name>A0ACB8SN88_9AGAM</name>
<accession>A0ACB8SN88</accession>
<evidence type="ECO:0000313" key="2">
    <source>
        <dbReference type="Proteomes" id="UP000814140"/>
    </source>
</evidence>
<organism evidence="1 2">
    <name type="scientific">Artomyces pyxidatus</name>
    <dbReference type="NCBI Taxonomy" id="48021"/>
    <lineage>
        <taxon>Eukaryota</taxon>
        <taxon>Fungi</taxon>
        <taxon>Dikarya</taxon>
        <taxon>Basidiomycota</taxon>
        <taxon>Agaricomycotina</taxon>
        <taxon>Agaricomycetes</taxon>
        <taxon>Russulales</taxon>
        <taxon>Auriscalpiaceae</taxon>
        <taxon>Artomyces</taxon>
    </lineage>
</organism>
<proteinExistence type="predicted"/>
<protein>
    <submittedName>
        <fullName evidence="1">Uncharacterized protein</fullName>
    </submittedName>
</protein>
<dbReference type="EMBL" id="MU277248">
    <property type="protein sequence ID" value="KAI0057338.1"/>
    <property type="molecule type" value="Genomic_DNA"/>
</dbReference>
<evidence type="ECO:0000313" key="1">
    <source>
        <dbReference type="EMBL" id="KAI0057338.1"/>
    </source>
</evidence>
<reference evidence="1" key="1">
    <citation type="submission" date="2021-03" db="EMBL/GenBank/DDBJ databases">
        <authorList>
            <consortium name="DOE Joint Genome Institute"/>
            <person name="Ahrendt S."/>
            <person name="Looney B.P."/>
            <person name="Miyauchi S."/>
            <person name="Morin E."/>
            <person name="Drula E."/>
            <person name="Courty P.E."/>
            <person name="Chicoki N."/>
            <person name="Fauchery L."/>
            <person name="Kohler A."/>
            <person name="Kuo A."/>
            <person name="Labutti K."/>
            <person name="Pangilinan J."/>
            <person name="Lipzen A."/>
            <person name="Riley R."/>
            <person name="Andreopoulos W."/>
            <person name="He G."/>
            <person name="Johnson J."/>
            <person name="Barry K.W."/>
            <person name="Grigoriev I.V."/>
            <person name="Nagy L."/>
            <person name="Hibbett D."/>
            <person name="Henrissat B."/>
            <person name="Matheny P.B."/>
            <person name="Labbe J."/>
            <person name="Martin F."/>
        </authorList>
    </citation>
    <scope>NUCLEOTIDE SEQUENCE</scope>
    <source>
        <strain evidence="1">HHB10654</strain>
    </source>
</reference>
<keyword evidence="2" id="KW-1185">Reference proteome</keyword>
<reference evidence="1" key="2">
    <citation type="journal article" date="2022" name="New Phytol.">
        <title>Evolutionary transition to the ectomycorrhizal habit in the genomes of a hyperdiverse lineage of mushroom-forming fungi.</title>
        <authorList>
            <person name="Looney B."/>
            <person name="Miyauchi S."/>
            <person name="Morin E."/>
            <person name="Drula E."/>
            <person name="Courty P.E."/>
            <person name="Kohler A."/>
            <person name="Kuo A."/>
            <person name="LaButti K."/>
            <person name="Pangilinan J."/>
            <person name="Lipzen A."/>
            <person name="Riley R."/>
            <person name="Andreopoulos W."/>
            <person name="He G."/>
            <person name="Johnson J."/>
            <person name="Nolan M."/>
            <person name="Tritt A."/>
            <person name="Barry K.W."/>
            <person name="Grigoriev I.V."/>
            <person name="Nagy L.G."/>
            <person name="Hibbett D."/>
            <person name="Henrissat B."/>
            <person name="Matheny P.B."/>
            <person name="Labbe J."/>
            <person name="Martin F.M."/>
        </authorList>
    </citation>
    <scope>NUCLEOTIDE SEQUENCE</scope>
    <source>
        <strain evidence="1">HHB10654</strain>
    </source>
</reference>
<dbReference type="Proteomes" id="UP000814140">
    <property type="component" value="Unassembled WGS sequence"/>
</dbReference>